<sequence>MLRLGLVPPLKDQLVWYARVRTRRKEMGRELNLSLVWKGNKAREGERQRETKTPPKPSSVSLQKWRDSVRKGSVWSTPRWIITSGCAWPEKRERESTRFAGEERERVSACWRVAGKRPVA</sequence>
<comment type="caution">
    <text evidence="1">The sequence shown here is derived from an EMBL/GenBank/DDBJ whole genome shotgun (WGS) entry which is preliminary data.</text>
</comment>
<accession>A0ACC0MZ96</accession>
<keyword evidence="2" id="KW-1185">Reference proteome</keyword>
<name>A0ACC0MZ96_RHOML</name>
<dbReference type="EMBL" id="CM046394">
    <property type="protein sequence ID" value="KAI8545603.1"/>
    <property type="molecule type" value="Genomic_DNA"/>
</dbReference>
<gene>
    <name evidence="1" type="ORF">RHMOL_Rhmol07G0052300</name>
</gene>
<organism evidence="1 2">
    <name type="scientific">Rhododendron molle</name>
    <name type="common">Chinese azalea</name>
    <name type="synonym">Azalea mollis</name>
    <dbReference type="NCBI Taxonomy" id="49168"/>
    <lineage>
        <taxon>Eukaryota</taxon>
        <taxon>Viridiplantae</taxon>
        <taxon>Streptophyta</taxon>
        <taxon>Embryophyta</taxon>
        <taxon>Tracheophyta</taxon>
        <taxon>Spermatophyta</taxon>
        <taxon>Magnoliopsida</taxon>
        <taxon>eudicotyledons</taxon>
        <taxon>Gunneridae</taxon>
        <taxon>Pentapetalae</taxon>
        <taxon>asterids</taxon>
        <taxon>Ericales</taxon>
        <taxon>Ericaceae</taxon>
        <taxon>Ericoideae</taxon>
        <taxon>Rhodoreae</taxon>
        <taxon>Rhododendron</taxon>
    </lineage>
</organism>
<evidence type="ECO:0000313" key="1">
    <source>
        <dbReference type="EMBL" id="KAI8545603.1"/>
    </source>
</evidence>
<reference evidence="1" key="1">
    <citation type="submission" date="2022-02" db="EMBL/GenBank/DDBJ databases">
        <title>Plant Genome Project.</title>
        <authorList>
            <person name="Zhang R.-G."/>
        </authorList>
    </citation>
    <scope>NUCLEOTIDE SEQUENCE</scope>
    <source>
        <strain evidence="1">AT1</strain>
    </source>
</reference>
<protein>
    <submittedName>
        <fullName evidence="1">Uncharacterized protein</fullName>
    </submittedName>
</protein>
<evidence type="ECO:0000313" key="2">
    <source>
        <dbReference type="Proteomes" id="UP001062846"/>
    </source>
</evidence>
<dbReference type="Proteomes" id="UP001062846">
    <property type="component" value="Chromosome 7"/>
</dbReference>
<proteinExistence type="predicted"/>